<evidence type="ECO:0000313" key="3">
    <source>
        <dbReference type="Proteomes" id="UP000188320"/>
    </source>
</evidence>
<gene>
    <name evidence="2" type="ORF">AX774_g1938</name>
</gene>
<dbReference type="AlphaFoldDB" id="A0A1R1PUE2"/>
<feature type="transmembrane region" description="Helical" evidence="1">
    <location>
        <begin position="25"/>
        <end position="42"/>
    </location>
</feature>
<dbReference type="PANTHER" id="PTHR34286:SF1">
    <property type="entry name" value="TRANSMEMBRANE PROTEIN"/>
    <property type="match status" value="1"/>
</dbReference>
<dbReference type="OrthoDB" id="2100988at2759"/>
<proteinExistence type="predicted"/>
<accession>A0A1R1PUE2</accession>
<organism evidence="2 3">
    <name type="scientific">Zancudomyces culisetae</name>
    <name type="common">Gut fungus</name>
    <name type="synonym">Smittium culisetae</name>
    <dbReference type="NCBI Taxonomy" id="1213189"/>
    <lineage>
        <taxon>Eukaryota</taxon>
        <taxon>Fungi</taxon>
        <taxon>Fungi incertae sedis</taxon>
        <taxon>Zoopagomycota</taxon>
        <taxon>Kickxellomycotina</taxon>
        <taxon>Harpellomycetes</taxon>
        <taxon>Harpellales</taxon>
        <taxon>Legeriomycetaceae</taxon>
        <taxon>Zancudomyces</taxon>
    </lineage>
</organism>
<name>A0A1R1PUE2_ZANCU</name>
<dbReference type="PANTHER" id="PTHR34286">
    <property type="entry name" value="TRANSMEMBRANE PROTEIN"/>
    <property type="match status" value="1"/>
</dbReference>
<protein>
    <submittedName>
        <fullName evidence="2">Uncharacterized protein</fullName>
    </submittedName>
</protein>
<dbReference type="EMBL" id="LSSK01000182">
    <property type="protein sequence ID" value="OMH84533.1"/>
    <property type="molecule type" value="Genomic_DNA"/>
</dbReference>
<keyword evidence="1" id="KW-1133">Transmembrane helix</keyword>
<reference evidence="3" key="1">
    <citation type="submission" date="2017-01" db="EMBL/GenBank/DDBJ databases">
        <authorList>
            <person name="Wang Y."/>
            <person name="White M."/>
            <person name="Kvist S."/>
            <person name="Moncalvo J.-M."/>
        </authorList>
    </citation>
    <scope>NUCLEOTIDE SEQUENCE [LARGE SCALE GENOMIC DNA]</scope>
    <source>
        <strain evidence="3">COL-18-3</strain>
    </source>
</reference>
<dbReference type="Proteomes" id="UP000188320">
    <property type="component" value="Unassembled WGS sequence"/>
</dbReference>
<evidence type="ECO:0000256" key="1">
    <source>
        <dbReference type="SAM" id="Phobius"/>
    </source>
</evidence>
<evidence type="ECO:0000313" key="2">
    <source>
        <dbReference type="EMBL" id="OMH84533.1"/>
    </source>
</evidence>
<comment type="caution">
    <text evidence="2">The sequence shown here is derived from an EMBL/GenBank/DDBJ whole genome shotgun (WGS) entry which is preliminary data.</text>
</comment>
<keyword evidence="1" id="KW-0812">Transmembrane</keyword>
<keyword evidence="3" id="KW-1185">Reference proteome</keyword>
<keyword evidence="1" id="KW-0472">Membrane</keyword>
<sequence length="81" mass="9521">MKPYPKNVWSPAGGWWSQPKAWKRNSVIVGLGTTVLTGFLFYKSAQIERRTSYPTDWVPSMLWAKQFKEDDPKFQPPKFRE</sequence>